<dbReference type="EC" id="2.1.2.10" evidence="2 7"/>
<dbReference type="GO" id="GO:0004047">
    <property type="term" value="F:aminomethyltransferase activity"/>
    <property type="evidence" value="ECO:0007669"/>
    <property type="project" value="UniProtKB-EC"/>
</dbReference>
<feature type="domain" description="Aminomethyltransferase C-terminal" evidence="9">
    <location>
        <begin position="295"/>
        <end position="373"/>
    </location>
</feature>
<comment type="similarity">
    <text evidence="1 7">Belongs to the GcvT family.</text>
</comment>
<evidence type="ECO:0000259" key="8">
    <source>
        <dbReference type="Pfam" id="PF01571"/>
    </source>
</evidence>
<dbReference type="PIRSF" id="PIRSF006487">
    <property type="entry name" value="GcvT"/>
    <property type="match status" value="1"/>
</dbReference>
<dbReference type="Pfam" id="PF01571">
    <property type="entry name" value="GCV_T"/>
    <property type="match status" value="1"/>
</dbReference>
<dbReference type="SUPFAM" id="SSF103025">
    <property type="entry name" value="Folate-binding domain"/>
    <property type="match status" value="1"/>
</dbReference>
<dbReference type="HAMAP" id="MF_00259">
    <property type="entry name" value="GcvT"/>
    <property type="match status" value="1"/>
</dbReference>
<dbReference type="Gene3D" id="4.10.1250.10">
    <property type="entry name" value="Aminomethyltransferase fragment"/>
    <property type="match status" value="1"/>
</dbReference>
<evidence type="ECO:0000313" key="10">
    <source>
        <dbReference type="EMBL" id="MFC5721254.1"/>
    </source>
</evidence>
<reference evidence="11" key="1">
    <citation type="journal article" date="2019" name="Int. J. Syst. Evol. Microbiol.">
        <title>The Global Catalogue of Microorganisms (GCM) 10K type strain sequencing project: providing services to taxonomists for standard genome sequencing and annotation.</title>
        <authorList>
            <consortium name="The Broad Institute Genomics Platform"/>
            <consortium name="The Broad Institute Genome Sequencing Center for Infectious Disease"/>
            <person name="Wu L."/>
            <person name="Ma J."/>
        </authorList>
    </citation>
    <scope>NUCLEOTIDE SEQUENCE [LARGE SCALE GENOMIC DNA]</scope>
    <source>
        <strain evidence="11">CGMCC 4.7304</strain>
    </source>
</reference>
<evidence type="ECO:0000256" key="6">
    <source>
        <dbReference type="ARBA" id="ARBA00047665"/>
    </source>
</evidence>
<keyword evidence="4 7" id="KW-0808">Transferase</keyword>
<proteinExistence type="inferred from homology"/>
<dbReference type="InterPro" id="IPR006223">
    <property type="entry name" value="GcvT"/>
</dbReference>
<gene>
    <name evidence="7 10" type="primary">gcvT</name>
    <name evidence="10" type="ORF">ACFP1Z_13870</name>
</gene>
<dbReference type="Gene3D" id="3.30.70.1400">
    <property type="entry name" value="Aminomethyltransferase beta-barrel domains"/>
    <property type="match status" value="1"/>
</dbReference>
<dbReference type="PANTHER" id="PTHR43757">
    <property type="entry name" value="AMINOMETHYLTRANSFERASE"/>
    <property type="match status" value="1"/>
</dbReference>
<evidence type="ECO:0000256" key="5">
    <source>
        <dbReference type="ARBA" id="ARBA00031395"/>
    </source>
</evidence>
<keyword evidence="11" id="KW-1185">Reference proteome</keyword>
<dbReference type="Gene3D" id="3.30.1360.120">
    <property type="entry name" value="Probable tRNA modification gtpase trme, domain 1"/>
    <property type="match status" value="1"/>
</dbReference>
<keyword evidence="3 7" id="KW-0032">Aminotransferase</keyword>
<dbReference type="InterPro" id="IPR022903">
    <property type="entry name" value="GcvT_bac"/>
</dbReference>
<comment type="catalytic activity">
    <reaction evidence="6 7">
        <text>N(6)-[(R)-S(8)-aminomethyldihydrolipoyl]-L-lysyl-[protein] + (6S)-5,6,7,8-tetrahydrofolate = N(6)-[(R)-dihydrolipoyl]-L-lysyl-[protein] + (6R)-5,10-methylene-5,6,7,8-tetrahydrofolate + NH4(+)</text>
        <dbReference type="Rhea" id="RHEA:16945"/>
        <dbReference type="Rhea" id="RHEA-COMP:10475"/>
        <dbReference type="Rhea" id="RHEA-COMP:10492"/>
        <dbReference type="ChEBI" id="CHEBI:15636"/>
        <dbReference type="ChEBI" id="CHEBI:28938"/>
        <dbReference type="ChEBI" id="CHEBI:57453"/>
        <dbReference type="ChEBI" id="CHEBI:83100"/>
        <dbReference type="ChEBI" id="CHEBI:83143"/>
        <dbReference type="EC" id="2.1.2.10"/>
    </reaction>
</comment>
<feature type="domain" description="GCVT N-terminal" evidence="8">
    <location>
        <begin position="18"/>
        <end position="272"/>
    </location>
</feature>
<dbReference type="InterPro" id="IPR006222">
    <property type="entry name" value="GCVT_N"/>
</dbReference>
<accession>A0ABW0Z2J1</accession>
<dbReference type="NCBIfam" id="NF001567">
    <property type="entry name" value="PRK00389.1"/>
    <property type="match status" value="1"/>
</dbReference>
<dbReference type="Gene3D" id="2.40.30.110">
    <property type="entry name" value="Aminomethyltransferase beta-barrel domains"/>
    <property type="match status" value="1"/>
</dbReference>
<evidence type="ECO:0000256" key="1">
    <source>
        <dbReference type="ARBA" id="ARBA00008609"/>
    </source>
</evidence>
<evidence type="ECO:0000313" key="11">
    <source>
        <dbReference type="Proteomes" id="UP001596083"/>
    </source>
</evidence>
<evidence type="ECO:0000256" key="3">
    <source>
        <dbReference type="ARBA" id="ARBA00022576"/>
    </source>
</evidence>
<dbReference type="Proteomes" id="UP001596083">
    <property type="component" value="Unassembled WGS sequence"/>
</dbReference>
<protein>
    <recommendedName>
        <fullName evidence="2 7">Aminomethyltransferase</fullName>
        <ecNumber evidence="2 7">2.1.2.10</ecNumber>
    </recommendedName>
    <alternativeName>
        <fullName evidence="5 7">Glycine cleavage system T protein</fullName>
    </alternativeName>
</protein>
<name>A0ABW0Z2J1_9ACTN</name>
<dbReference type="EMBL" id="JBHSPB010000007">
    <property type="protein sequence ID" value="MFC5721254.1"/>
    <property type="molecule type" value="Genomic_DNA"/>
</dbReference>
<evidence type="ECO:0000256" key="7">
    <source>
        <dbReference type="HAMAP-Rule" id="MF_00259"/>
    </source>
</evidence>
<dbReference type="InterPro" id="IPR027266">
    <property type="entry name" value="TrmE/GcvT-like"/>
</dbReference>
<dbReference type="RefSeq" id="WP_390316485.1">
    <property type="nucleotide sequence ID" value="NZ_JBHSPB010000007.1"/>
</dbReference>
<dbReference type="InterPro" id="IPR029043">
    <property type="entry name" value="GcvT/YgfZ_C"/>
</dbReference>
<dbReference type="NCBIfam" id="TIGR00528">
    <property type="entry name" value="gcvT"/>
    <property type="match status" value="1"/>
</dbReference>
<dbReference type="Pfam" id="PF08669">
    <property type="entry name" value="GCV_T_C"/>
    <property type="match status" value="1"/>
</dbReference>
<dbReference type="SUPFAM" id="SSF101790">
    <property type="entry name" value="Aminomethyltransferase beta-barrel domain"/>
    <property type="match status" value="1"/>
</dbReference>
<organism evidence="10 11">
    <name type="scientific">Streptomyces gamaensis</name>
    <dbReference type="NCBI Taxonomy" id="1763542"/>
    <lineage>
        <taxon>Bacteria</taxon>
        <taxon>Bacillati</taxon>
        <taxon>Actinomycetota</taxon>
        <taxon>Actinomycetes</taxon>
        <taxon>Kitasatosporales</taxon>
        <taxon>Streptomycetaceae</taxon>
        <taxon>Streptomyces</taxon>
    </lineage>
</organism>
<comment type="function">
    <text evidence="7">The glycine cleavage system catalyzes the degradation of glycine.</text>
</comment>
<comment type="caution">
    <text evidence="10">The sequence shown here is derived from an EMBL/GenBank/DDBJ whole genome shotgun (WGS) entry which is preliminary data.</text>
</comment>
<comment type="subunit">
    <text evidence="7">The glycine cleavage system is composed of four proteins: P, T, L and H.</text>
</comment>
<dbReference type="InterPro" id="IPR013977">
    <property type="entry name" value="GcvT_C"/>
</dbReference>
<evidence type="ECO:0000259" key="9">
    <source>
        <dbReference type="Pfam" id="PF08669"/>
    </source>
</evidence>
<dbReference type="PANTHER" id="PTHR43757:SF2">
    <property type="entry name" value="AMINOMETHYLTRANSFERASE, MITOCHONDRIAL"/>
    <property type="match status" value="1"/>
</dbReference>
<sequence>MTAASGTTGAPRRTALDALHRALGATMTDFAGWDMPLRYGSERDEHQAVRTRAGLFDLSHMGEITLTGPQAGAALDFALVGNLSALAVGRARYTMICAEDGGILDDLIVYRLAEDTYMVVANASNAQTVLDALTERAAGFGTAVRDDRENYALIAVQGPESPGILASLTDADLDGLKYYAGLPGTVAGVDALIARTGYTGEDGFELFVAPADAERLWQALTEAGRGAGLVPCGLSCRDTLRLEAGMPLYGHELTTATTPFDAGLGRVVKFDKEGDFVGRAALEAAAERARTSPPRKLVGLVAAGRRVPRAGYPVVAGGEVIGEVTSGAPSPTLGKPVAIAYVDAAHAEPGTGGVAVDIRGSHEPYEVVALPFYRRTR</sequence>
<dbReference type="InterPro" id="IPR028896">
    <property type="entry name" value="GcvT/YgfZ/DmdA"/>
</dbReference>
<evidence type="ECO:0000256" key="2">
    <source>
        <dbReference type="ARBA" id="ARBA00012616"/>
    </source>
</evidence>
<evidence type="ECO:0000256" key="4">
    <source>
        <dbReference type="ARBA" id="ARBA00022679"/>
    </source>
</evidence>